<dbReference type="GO" id="GO:0006281">
    <property type="term" value="P:DNA repair"/>
    <property type="evidence" value="ECO:0007669"/>
    <property type="project" value="UniProtKB-KW"/>
</dbReference>
<evidence type="ECO:0000313" key="3">
    <source>
        <dbReference type="EMBL" id="KOF96384.1"/>
    </source>
</evidence>
<dbReference type="EC" id="5.6.2.3" evidence="1"/>
<dbReference type="AlphaFoldDB" id="A0A0L8I4X5"/>
<name>A0A0L8I4X5_OCTBM</name>
<dbReference type="STRING" id="37653.A0A0L8I4X5"/>
<comment type="catalytic activity">
    <reaction evidence="1">
        <text>ATP + H2O = ADP + phosphate + H(+)</text>
        <dbReference type="Rhea" id="RHEA:13065"/>
        <dbReference type="ChEBI" id="CHEBI:15377"/>
        <dbReference type="ChEBI" id="CHEBI:15378"/>
        <dbReference type="ChEBI" id="CHEBI:30616"/>
        <dbReference type="ChEBI" id="CHEBI:43474"/>
        <dbReference type="ChEBI" id="CHEBI:456216"/>
        <dbReference type="EC" id="5.6.2.3"/>
    </reaction>
</comment>
<comment type="cofactor">
    <cofactor evidence="1">
        <name>Mg(2+)</name>
        <dbReference type="ChEBI" id="CHEBI:18420"/>
    </cofactor>
</comment>
<dbReference type="EMBL" id="KQ416581">
    <property type="protein sequence ID" value="KOF96384.1"/>
    <property type="molecule type" value="Genomic_DNA"/>
</dbReference>
<dbReference type="InterPro" id="IPR010285">
    <property type="entry name" value="DNA_helicase_pif1-like_DEAD"/>
</dbReference>
<dbReference type="PANTHER" id="PTHR10492">
    <property type="match status" value="1"/>
</dbReference>
<feature type="domain" description="DNA helicase Pif1-like DEAD-box helicase" evidence="2">
    <location>
        <begin position="1"/>
        <end position="103"/>
    </location>
</feature>
<dbReference type="GO" id="GO:0006310">
    <property type="term" value="P:DNA recombination"/>
    <property type="evidence" value="ECO:0007669"/>
    <property type="project" value="UniProtKB-KW"/>
</dbReference>
<reference evidence="3" key="1">
    <citation type="submission" date="2015-07" db="EMBL/GenBank/DDBJ databases">
        <title>MeaNS - Measles Nucleotide Surveillance Program.</title>
        <authorList>
            <person name="Tran T."/>
            <person name="Druce J."/>
        </authorList>
    </citation>
    <scope>NUCLEOTIDE SEQUENCE</scope>
    <source>
        <strain evidence="3">UCB-OBI-ISO-001</strain>
        <tissue evidence="3">Gonad</tissue>
    </source>
</reference>
<evidence type="ECO:0000256" key="1">
    <source>
        <dbReference type="RuleBase" id="RU363044"/>
    </source>
</evidence>
<dbReference type="GO" id="GO:0000723">
    <property type="term" value="P:telomere maintenance"/>
    <property type="evidence" value="ECO:0007669"/>
    <property type="project" value="InterPro"/>
</dbReference>
<keyword evidence="1" id="KW-0347">Helicase</keyword>
<gene>
    <name evidence="3" type="ORF">OCBIM_22035338mg</name>
</gene>
<dbReference type="GO" id="GO:0016887">
    <property type="term" value="F:ATP hydrolysis activity"/>
    <property type="evidence" value="ECO:0007669"/>
    <property type="project" value="RHEA"/>
</dbReference>
<evidence type="ECO:0000259" key="2">
    <source>
        <dbReference type="Pfam" id="PF05970"/>
    </source>
</evidence>
<keyword evidence="1" id="KW-0547">Nucleotide-binding</keyword>
<dbReference type="GO" id="GO:0005524">
    <property type="term" value="F:ATP binding"/>
    <property type="evidence" value="ECO:0007669"/>
    <property type="project" value="UniProtKB-KW"/>
</dbReference>
<keyword evidence="1" id="KW-0234">DNA repair</keyword>
<keyword evidence="1" id="KW-0233">DNA recombination</keyword>
<organism evidence="3">
    <name type="scientific">Octopus bimaculoides</name>
    <name type="common">California two-spotted octopus</name>
    <dbReference type="NCBI Taxonomy" id="37653"/>
    <lineage>
        <taxon>Eukaryota</taxon>
        <taxon>Metazoa</taxon>
        <taxon>Spiralia</taxon>
        <taxon>Lophotrochozoa</taxon>
        <taxon>Mollusca</taxon>
        <taxon>Cephalopoda</taxon>
        <taxon>Coleoidea</taxon>
        <taxon>Octopodiformes</taxon>
        <taxon>Octopoda</taxon>
        <taxon>Incirrata</taxon>
        <taxon>Octopodidae</taxon>
        <taxon>Octopus</taxon>
    </lineage>
</organism>
<keyword evidence="1" id="KW-0067">ATP-binding</keyword>
<protein>
    <recommendedName>
        <fullName evidence="1">ATP-dependent DNA helicase</fullName>
        <ecNumber evidence="1">5.6.2.3</ecNumber>
    </recommendedName>
</protein>
<dbReference type="OrthoDB" id="6116168at2759"/>
<dbReference type="GO" id="GO:0043139">
    <property type="term" value="F:5'-3' DNA helicase activity"/>
    <property type="evidence" value="ECO:0007669"/>
    <property type="project" value="UniProtKB-EC"/>
</dbReference>
<comment type="similarity">
    <text evidence="1">Belongs to the helicase family.</text>
</comment>
<sequence length="202" mass="22730">MAHCGALEALVRSQRDIRNNTAIIRGAGLTVVLTGDFRQILPIIPRGRRADDIYVCLEFSLLWRFVRQLSLSNNMRAHLYNDSSAEEFFHQHLQIGNGALPLNNTLQQHVLQCGHIVSALVELKEKVFPTLQDNFKNIACVDKINHELLHILLGDVSTFVSIDTTIDEHAAVKYLVEFLNSLQPTGLPPHKLFLKKVTPTCT</sequence>
<accession>A0A0L8I4X5</accession>
<keyword evidence="1" id="KW-0378">Hydrolase</keyword>
<dbReference type="PANTHER" id="PTHR10492:SF57">
    <property type="entry name" value="ATP-DEPENDENT DNA HELICASE"/>
    <property type="match status" value="1"/>
</dbReference>
<dbReference type="Pfam" id="PF05970">
    <property type="entry name" value="PIF1"/>
    <property type="match status" value="1"/>
</dbReference>
<keyword evidence="1" id="KW-0227">DNA damage</keyword>
<proteinExistence type="inferred from homology"/>